<evidence type="ECO:0000313" key="11">
    <source>
        <dbReference type="EMBL" id="MBA0570562.1"/>
    </source>
</evidence>
<evidence type="ECO:0008006" key="13">
    <source>
        <dbReference type="Google" id="ProtNLM"/>
    </source>
</evidence>
<keyword evidence="8" id="KW-1133">Transmembrane helix</keyword>
<evidence type="ECO:0000256" key="7">
    <source>
        <dbReference type="ARBA" id="ARBA00022737"/>
    </source>
</evidence>
<keyword evidence="9" id="KW-0472">Membrane</keyword>
<evidence type="ECO:0000256" key="2">
    <source>
        <dbReference type="ARBA" id="ARBA00004479"/>
    </source>
</evidence>
<comment type="caution">
    <text evidence="11">The sequence shown here is derived from an EMBL/GenBank/DDBJ whole genome shotgun (WGS) entry which is preliminary data.</text>
</comment>
<dbReference type="FunFam" id="3.80.10.10:FF:000041">
    <property type="entry name" value="LRR receptor-like serine/threonine-protein kinase ERECTA"/>
    <property type="match status" value="1"/>
</dbReference>
<dbReference type="AlphaFoldDB" id="A0A7J8N140"/>
<keyword evidence="4" id="KW-0433">Leucine-rich repeat</keyword>
<dbReference type="GO" id="GO:0016020">
    <property type="term" value="C:membrane"/>
    <property type="evidence" value="ECO:0007669"/>
    <property type="project" value="UniProtKB-SubCell"/>
</dbReference>
<keyword evidence="12" id="KW-1185">Reference proteome</keyword>
<keyword evidence="5" id="KW-0812">Transmembrane</keyword>
<evidence type="ECO:0000256" key="4">
    <source>
        <dbReference type="ARBA" id="ARBA00022614"/>
    </source>
</evidence>
<dbReference type="EMBL" id="JABEZX010000011">
    <property type="protein sequence ID" value="MBA0570562.1"/>
    <property type="molecule type" value="Genomic_DNA"/>
</dbReference>
<sequence>MGIFQQNFSYCPKCKELIFLTTLVSWANCQNFQLTTLWRCCHCNLLIFSGSIPPSIANLSNLVELDLSGNNFNGLIPPFHRSGVPNLAYLDLSRNRLSGSIPSSLFTLSTLQTLSLG</sequence>
<dbReference type="PRINTS" id="PR00019">
    <property type="entry name" value="LEURICHRPT"/>
</dbReference>
<reference evidence="11 12" key="1">
    <citation type="journal article" date="2019" name="Genome Biol. Evol.">
        <title>Insights into the evolution of the New World diploid cottons (Gossypium, subgenus Houzingenia) based on genome sequencing.</title>
        <authorList>
            <person name="Grover C.E."/>
            <person name="Arick M.A. 2nd"/>
            <person name="Thrash A."/>
            <person name="Conover J.L."/>
            <person name="Sanders W.S."/>
            <person name="Peterson D.G."/>
            <person name="Frelichowski J.E."/>
            <person name="Scheffler J.A."/>
            <person name="Scheffler B.E."/>
            <person name="Wendel J.F."/>
        </authorList>
    </citation>
    <scope>NUCLEOTIDE SEQUENCE [LARGE SCALE GENOMIC DNA]</scope>
    <source>
        <strain evidence="11">157</strain>
        <tissue evidence="11">Leaf</tissue>
    </source>
</reference>
<evidence type="ECO:0000256" key="5">
    <source>
        <dbReference type="ARBA" id="ARBA00022692"/>
    </source>
</evidence>
<comment type="subcellular location">
    <subcellularLocation>
        <location evidence="1">Cell envelope</location>
    </subcellularLocation>
    <subcellularLocation>
        <location evidence="2">Membrane</location>
        <topology evidence="2">Single-pass type I membrane protein</topology>
    </subcellularLocation>
</comment>
<proteinExistence type="inferred from homology"/>
<dbReference type="PROSITE" id="PS51450">
    <property type="entry name" value="LRR"/>
    <property type="match status" value="1"/>
</dbReference>
<dbReference type="Proteomes" id="UP000593572">
    <property type="component" value="Unassembled WGS sequence"/>
</dbReference>
<feature type="non-terminal residue" evidence="11">
    <location>
        <position position="1"/>
    </location>
</feature>
<comment type="similarity">
    <text evidence="3">Belongs to the RLP family.</text>
</comment>
<evidence type="ECO:0000256" key="9">
    <source>
        <dbReference type="ARBA" id="ARBA00023136"/>
    </source>
</evidence>
<accession>A0A7J8N140</accession>
<dbReference type="SUPFAM" id="SSF52058">
    <property type="entry name" value="L domain-like"/>
    <property type="match status" value="1"/>
</dbReference>
<evidence type="ECO:0000256" key="10">
    <source>
        <dbReference type="ARBA" id="ARBA00023180"/>
    </source>
</evidence>
<keyword evidence="6" id="KW-0732">Signal</keyword>
<dbReference type="Gene3D" id="3.80.10.10">
    <property type="entry name" value="Ribonuclease Inhibitor"/>
    <property type="match status" value="1"/>
</dbReference>
<organism evidence="11 12">
    <name type="scientific">Gossypium lobatum</name>
    <dbReference type="NCBI Taxonomy" id="34289"/>
    <lineage>
        <taxon>Eukaryota</taxon>
        <taxon>Viridiplantae</taxon>
        <taxon>Streptophyta</taxon>
        <taxon>Embryophyta</taxon>
        <taxon>Tracheophyta</taxon>
        <taxon>Spermatophyta</taxon>
        <taxon>Magnoliopsida</taxon>
        <taxon>eudicotyledons</taxon>
        <taxon>Gunneridae</taxon>
        <taxon>Pentapetalae</taxon>
        <taxon>rosids</taxon>
        <taxon>malvids</taxon>
        <taxon>Malvales</taxon>
        <taxon>Malvaceae</taxon>
        <taxon>Malvoideae</taxon>
        <taxon>Gossypium</taxon>
    </lineage>
</organism>
<name>A0A7J8N140_9ROSI</name>
<keyword evidence="7" id="KW-0677">Repeat</keyword>
<gene>
    <name evidence="11" type="ORF">Golob_004199</name>
</gene>
<dbReference type="InterPro" id="IPR032675">
    <property type="entry name" value="LRR_dom_sf"/>
</dbReference>
<dbReference type="InterPro" id="IPR051848">
    <property type="entry name" value="PGIP"/>
</dbReference>
<evidence type="ECO:0000256" key="8">
    <source>
        <dbReference type="ARBA" id="ARBA00022989"/>
    </source>
</evidence>
<protein>
    <recommendedName>
        <fullName evidence="13">Leucine-rich repeat-containing N-terminal plant-type domain-containing protein</fullName>
    </recommendedName>
</protein>
<dbReference type="InterPro" id="IPR001611">
    <property type="entry name" value="Leu-rich_rpt"/>
</dbReference>
<dbReference type="PANTHER" id="PTHR48059">
    <property type="entry name" value="POLYGALACTURONASE INHIBITOR 1"/>
    <property type="match status" value="1"/>
</dbReference>
<dbReference type="Pfam" id="PF13855">
    <property type="entry name" value="LRR_8"/>
    <property type="match status" value="1"/>
</dbReference>
<dbReference type="PANTHER" id="PTHR48059:SF30">
    <property type="entry name" value="OS06G0587000 PROTEIN"/>
    <property type="match status" value="1"/>
</dbReference>
<evidence type="ECO:0000256" key="6">
    <source>
        <dbReference type="ARBA" id="ARBA00022729"/>
    </source>
</evidence>
<evidence type="ECO:0000256" key="3">
    <source>
        <dbReference type="ARBA" id="ARBA00009592"/>
    </source>
</evidence>
<keyword evidence="10" id="KW-0325">Glycoprotein</keyword>
<evidence type="ECO:0000313" key="12">
    <source>
        <dbReference type="Proteomes" id="UP000593572"/>
    </source>
</evidence>
<evidence type="ECO:0000256" key="1">
    <source>
        <dbReference type="ARBA" id="ARBA00004196"/>
    </source>
</evidence>